<evidence type="ECO:0000256" key="1">
    <source>
        <dbReference type="SAM" id="Phobius"/>
    </source>
</evidence>
<reference evidence="3 4" key="1">
    <citation type="submission" date="2023-07" db="EMBL/GenBank/DDBJ databases">
        <title>Genomic Encyclopedia of Type Strains, Phase IV (KMG-IV): sequencing the most valuable type-strain genomes for metagenomic binning, comparative biology and taxonomic classification.</title>
        <authorList>
            <person name="Goeker M."/>
        </authorList>
    </citation>
    <scope>NUCLEOTIDE SEQUENCE [LARGE SCALE GENOMIC DNA]</scope>
    <source>
        <strain evidence="3 4">DSM 23494</strain>
    </source>
</reference>
<feature type="transmembrane region" description="Helical" evidence="1">
    <location>
        <begin position="198"/>
        <end position="219"/>
    </location>
</feature>
<dbReference type="EMBL" id="JAUSUB010000016">
    <property type="protein sequence ID" value="MDQ0271683.1"/>
    <property type="molecule type" value="Genomic_DNA"/>
</dbReference>
<keyword evidence="4" id="KW-1185">Reference proteome</keyword>
<evidence type="ECO:0000313" key="3">
    <source>
        <dbReference type="EMBL" id="MDQ0271683.1"/>
    </source>
</evidence>
<proteinExistence type="predicted"/>
<gene>
    <name evidence="3" type="ORF">J2S17_003571</name>
</gene>
<comment type="caution">
    <text evidence="3">The sequence shown here is derived from an EMBL/GenBank/DDBJ whole genome shotgun (WGS) entry which is preliminary data.</text>
</comment>
<feature type="transmembrane region" description="Helical" evidence="1">
    <location>
        <begin position="106"/>
        <end position="131"/>
    </location>
</feature>
<keyword evidence="1" id="KW-1133">Transmembrane helix</keyword>
<evidence type="ECO:0000313" key="4">
    <source>
        <dbReference type="Proteomes" id="UP001238088"/>
    </source>
</evidence>
<protein>
    <submittedName>
        <fullName evidence="3">DNA-binding ferritin-like protein (Dps family)</fullName>
    </submittedName>
</protein>
<feature type="transmembrane region" description="Helical" evidence="1">
    <location>
        <begin position="173"/>
        <end position="191"/>
    </location>
</feature>
<feature type="transmembrane region" description="Helical" evidence="1">
    <location>
        <begin position="225"/>
        <end position="244"/>
    </location>
</feature>
<feature type="transmembrane region" description="Helical" evidence="1">
    <location>
        <begin position="143"/>
        <end position="161"/>
    </location>
</feature>
<feature type="transmembrane region" description="Helical" evidence="1">
    <location>
        <begin position="76"/>
        <end position="94"/>
    </location>
</feature>
<dbReference type="RefSeq" id="WP_307477007.1">
    <property type="nucleotide sequence ID" value="NZ_JAUSUB010000016.1"/>
</dbReference>
<dbReference type="PANTHER" id="PTHR41307">
    <property type="entry name" value="MEMBRANE PROTEIN-RELATED"/>
    <property type="match status" value="1"/>
</dbReference>
<dbReference type="SUPFAM" id="SSF158560">
    <property type="entry name" value="BH3980-like"/>
    <property type="match status" value="1"/>
</dbReference>
<dbReference type="Pfam" id="PF08006">
    <property type="entry name" value="HAAS_TM"/>
    <property type="match status" value="1"/>
</dbReference>
<keyword evidence="1" id="KW-0472">Membrane</keyword>
<dbReference type="PANTHER" id="PTHR41307:SF1">
    <property type="entry name" value="MEMBRANE PROTEIN"/>
    <property type="match status" value="1"/>
</dbReference>
<organism evidence="3 4">
    <name type="scientific">Cytobacillus purgationiresistens</name>
    <dbReference type="NCBI Taxonomy" id="863449"/>
    <lineage>
        <taxon>Bacteria</taxon>
        <taxon>Bacillati</taxon>
        <taxon>Bacillota</taxon>
        <taxon>Bacilli</taxon>
        <taxon>Bacillales</taxon>
        <taxon>Bacillaceae</taxon>
        <taxon>Cytobacillus</taxon>
    </lineage>
</organism>
<feature type="domain" description="HAAS transmembrane region" evidence="2">
    <location>
        <begin position="93"/>
        <end position="204"/>
    </location>
</feature>
<keyword evidence="1" id="KW-0812">Transmembrane</keyword>
<name>A0ABU0AMS1_9BACI</name>
<accession>A0ABU0AMS1</accession>
<evidence type="ECO:0000259" key="2">
    <source>
        <dbReference type="Pfam" id="PF08006"/>
    </source>
</evidence>
<dbReference type="Gene3D" id="1.10.1900.10">
    <property type="entry name" value="c-terminal domain of poly(a) binding protein"/>
    <property type="match status" value="1"/>
</dbReference>
<sequence length="250" mass="28146">MNKNLSKESQKFLDNLQIYLVSSGKNERESNEIVEELTDHLRLAESEGKSVQHIIGHSPKDYMEQLAAEMAFDKKAWIKFIVTIILGVFSYTILTRAASGNLSFSLLNVIGLTFIVALLIGAVFMMFKYIAANSLSKTKEYSLYFLYSLFSLLLFIGLILLDQRITTPVVNFSEISTLIIALLTFAFLVAVSFWSKTWIVLIFLAFLVLPDLVLNQMSIDPKTQISLSTTITFGGIAVYLFVVTKRQKKA</sequence>
<dbReference type="InterPro" id="IPR012963">
    <property type="entry name" value="HAAS_TM"/>
</dbReference>
<dbReference type="Proteomes" id="UP001238088">
    <property type="component" value="Unassembled WGS sequence"/>
</dbReference>